<dbReference type="KEGG" id="psua:FLK61_27865"/>
<dbReference type="PANTHER" id="PTHR33744:SF15">
    <property type="entry name" value="CARBOHYDRATE DIACID REGULATOR"/>
    <property type="match status" value="1"/>
</dbReference>
<sequence>MLSAEIAQEIVERTMKILPYNINVMNEKGMIIGSGTRDRIGTAHEIARQAIVAEEAIEITSELADELEGVRPGINLPITFQGTIVGTIGITGDPRVVRPFGELVKMTAEIILDQSFLLNQMQLDERITRELVNEWIRGEATSSKRFIERAKALAINLEIARGAVIIAIPERELSKRVKINHIEEIVKRDLGEQDVLSVLEGRLVILIHANTEEELNDRAKAWVHAFKTSVTIAVGSLQSDYHAAHTSYIEALHTSIVMEKLEDSMSFATYQDKSLERLLYKLFAGEKVVGTALSKELVSTLQTYVEHDGSIQEAADALFIHRNTMSYRLERIEILTGKNPKKLSDLFYLYATVVLAEKLSN</sequence>
<keyword evidence="6" id="KW-1185">Reference proteome</keyword>
<reference evidence="6" key="1">
    <citation type="submission" date="2019-07" db="EMBL/GenBank/DDBJ databases">
        <title>Bacillus alkalisoli sp. nov. isolated from saline soil.</title>
        <authorList>
            <person name="Sun J.-Q."/>
            <person name="Xu L."/>
        </authorList>
    </citation>
    <scope>NUCLEOTIDE SEQUENCE [LARGE SCALE GENOMIC DNA]</scope>
    <source>
        <strain evidence="6">M4U3P1</strain>
    </source>
</reference>
<proteinExistence type="inferred from homology"/>
<dbReference type="Pfam" id="PF13556">
    <property type="entry name" value="HTH_30"/>
    <property type="match status" value="1"/>
</dbReference>
<dbReference type="EMBL" id="CP041372">
    <property type="protein sequence ID" value="QKS70570.1"/>
    <property type="molecule type" value="Genomic_DNA"/>
</dbReference>
<organism evidence="5 6">
    <name type="scientific">Paenalkalicoccus suaedae</name>
    <dbReference type="NCBI Taxonomy" id="2592382"/>
    <lineage>
        <taxon>Bacteria</taxon>
        <taxon>Bacillati</taxon>
        <taxon>Bacillota</taxon>
        <taxon>Bacilli</taxon>
        <taxon>Bacillales</taxon>
        <taxon>Bacillaceae</taxon>
        <taxon>Paenalkalicoccus</taxon>
    </lineage>
</organism>
<dbReference type="InterPro" id="IPR008599">
    <property type="entry name" value="Diacid_rec"/>
</dbReference>
<feature type="domain" description="Putative sugar diacid recognition" evidence="2">
    <location>
        <begin position="2"/>
        <end position="135"/>
    </location>
</feature>
<evidence type="ECO:0000259" key="2">
    <source>
        <dbReference type="Pfam" id="PF05651"/>
    </source>
</evidence>
<protein>
    <submittedName>
        <fullName evidence="5">Helix-turn-helix domain-containing protein</fullName>
    </submittedName>
</protein>
<dbReference type="Pfam" id="PF05651">
    <property type="entry name" value="Diacid_rec"/>
    <property type="match status" value="1"/>
</dbReference>
<gene>
    <name evidence="5" type="ORF">FLK61_27865</name>
</gene>
<evidence type="ECO:0000256" key="1">
    <source>
        <dbReference type="ARBA" id="ARBA00006754"/>
    </source>
</evidence>
<name>A0A859FC99_9BACI</name>
<dbReference type="RefSeq" id="WP_176008605.1">
    <property type="nucleotide sequence ID" value="NZ_CP041372.2"/>
</dbReference>
<dbReference type="PANTHER" id="PTHR33744">
    <property type="entry name" value="CARBOHYDRATE DIACID REGULATOR"/>
    <property type="match status" value="1"/>
</dbReference>
<accession>A0A859FC99</accession>
<evidence type="ECO:0000259" key="4">
    <source>
        <dbReference type="Pfam" id="PF17853"/>
    </source>
</evidence>
<feature type="domain" description="CdaR GGDEF-like" evidence="4">
    <location>
        <begin position="138"/>
        <end position="254"/>
    </location>
</feature>
<evidence type="ECO:0000259" key="3">
    <source>
        <dbReference type="Pfam" id="PF13556"/>
    </source>
</evidence>
<evidence type="ECO:0000313" key="6">
    <source>
        <dbReference type="Proteomes" id="UP000318138"/>
    </source>
</evidence>
<evidence type="ECO:0000313" key="5">
    <source>
        <dbReference type="EMBL" id="QKS70570.1"/>
    </source>
</evidence>
<dbReference type="InterPro" id="IPR041522">
    <property type="entry name" value="CdaR_GGDEF"/>
</dbReference>
<dbReference type="Proteomes" id="UP000318138">
    <property type="component" value="Chromosome"/>
</dbReference>
<dbReference type="InterPro" id="IPR051448">
    <property type="entry name" value="CdaR-like_regulators"/>
</dbReference>
<comment type="similarity">
    <text evidence="1">Belongs to the CdaR family.</text>
</comment>
<dbReference type="AlphaFoldDB" id="A0A859FC99"/>
<dbReference type="InterPro" id="IPR025736">
    <property type="entry name" value="PucR_C-HTH_dom"/>
</dbReference>
<dbReference type="Pfam" id="PF17853">
    <property type="entry name" value="GGDEF_2"/>
    <property type="match status" value="1"/>
</dbReference>
<dbReference type="Gene3D" id="1.10.10.2840">
    <property type="entry name" value="PucR C-terminal helix-turn-helix domain"/>
    <property type="match status" value="1"/>
</dbReference>
<dbReference type="InterPro" id="IPR042070">
    <property type="entry name" value="PucR_C-HTH_sf"/>
</dbReference>
<feature type="domain" description="PucR C-terminal helix-turn-helix" evidence="3">
    <location>
        <begin position="297"/>
        <end position="351"/>
    </location>
</feature>